<dbReference type="STRING" id="106549.A0A540MAZ2"/>
<organism evidence="1 2">
    <name type="scientific">Malus baccata</name>
    <name type="common">Siberian crab apple</name>
    <name type="synonym">Pyrus baccata</name>
    <dbReference type="NCBI Taxonomy" id="106549"/>
    <lineage>
        <taxon>Eukaryota</taxon>
        <taxon>Viridiplantae</taxon>
        <taxon>Streptophyta</taxon>
        <taxon>Embryophyta</taxon>
        <taxon>Tracheophyta</taxon>
        <taxon>Spermatophyta</taxon>
        <taxon>Magnoliopsida</taxon>
        <taxon>eudicotyledons</taxon>
        <taxon>Gunneridae</taxon>
        <taxon>Pentapetalae</taxon>
        <taxon>rosids</taxon>
        <taxon>fabids</taxon>
        <taxon>Rosales</taxon>
        <taxon>Rosaceae</taxon>
        <taxon>Amygdaloideae</taxon>
        <taxon>Maleae</taxon>
        <taxon>Malus</taxon>
    </lineage>
</organism>
<keyword evidence="2" id="KW-1185">Reference proteome</keyword>
<comment type="caution">
    <text evidence="1">The sequence shown here is derived from an EMBL/GenBank/DDBJ whole genome shotgun (WGS) entry which is preliminary data.</text>
</comment>
<name>A0A540MAZ2_MALBA</name>
<sequence>MQTNLLQLKVKDQEEFMKEAVTSILQTSRSFHSTIQAYNSHWVGIYMRLMFLLPGLVKKKLIFCFTFNSV</sequence>
<reference evidence="1 2" key="1">
    <citation type="journal article" date="2019" name="G3 (Bethesda)">
        <title>Sequencing of a Wild Apple (Malus baccata) Genome Unravels the Differences Between Cultivated and Wild Apple Species Regarding Disease Resistance and Cold Tolerance.</title>
        <authorList>
            <person name="Chen X."/>
        </authorList>
    </citation>
    <scope>NUCLEOTIDE SEQUENCE [LARGE SCALE GENOMIC DNA]</scope>
    <source>
        <strain evidence="2">cv. Shandingzi</strain>
        <tissue evidence="1">Leaves</tissue>
    </source>
</reference>
<dbReference type="EMBL" id="VIEB01000303">
    <property type="protein sequence ID" value="TQD95914.1"/>
    <property type="molecule type" value="Genomic_DNA"/>
</dbReference>
<evidence type="ECO:0000313" key="1">
    <source>
        <dbReference type="EMBL" id="TQD95914.1"/>
    </source>
</evidence>
<gene>
    <name evidence="1" type="ORF">C1H46_018492</name>
</gene>
<accession>A0A540MAZ2</accession>
<proteinExistence type="predicted"/>
<protein>
    <submittedName>
        <fullName evidence="1">Uncharacterized protein</fullName>
    </submittedName>
</protein>
<dbReference type="AlphaFoldDB" id="A0A540MAZ2"/>
<evidence type="ECO:0000313" key="2">
    <source>
        <dbReference type="Proteomes" id="UP000315295"/>
    </source>
</evidence>
<dbReference type="Proteomes" id="UP000315295">
    <property type="component" value="Unassembled WGS sequence"/>
</dbReference>